<dbReference type="CDD" id="cd05466">
    <property type="entry name" value="PBP2_LTTR_substrate"/>
    <property type="match status" value="1"/>
</dbReference>
<evidence type="ECO:0000256" key="1">
    <source>
        <dbReference type="ARBA" id="ARBA00009437"/>
    </source>
</evidence>
<evidence type="ECO:0000259" key="5">
    <source>
        <dbReference type="PROSITE" id="PS50931"/>
    </source>
</evidence>
<dbReference type="Gene3D" id="1.10.10.10">
    <property type="entry name" value="Winged helix-like DNA-binding domain superfamily/Winged helix DNA-binding domain"/>
    <property type="match status" value="1"/>
</dbReference>
<keyword evidence="3" id="KW-0238">DNA-binding</keyword>
<dbReference type="SUPFAM" id="SSF53850">
    <property type="entry name" value="Periplasmic binding protein-like II"/>
    <property type="match status" value="1"/>
</dbReference>
<comment type="caution">
    <text evidence="6">The sequence shown here is derived from an EMBL/GenBank/DDBJ whole genome shotgun (WGS) entry which is preliminary data.</text>
</comment>
<evidence type="ECO:0000313" key="6">
    <source>
        <dbReference type="EMBL" id="MCL2914608.1"/>
    </source>
</evidence>
<dbReference type="PANTHER" id="PTHR30419:SF8">
    <property type="entry name" value="NITROGEN ASSIMILATION TRANSCRIPTIONAL ACTIVATOR-RELATED"/>
    <property type="match status" value="1"/>
</dbReference>
<dbReference type="Proteomes" id="UP001202831">
    <property type="component" value="Unassembled WGS sequence"/>
</dbReference>
<dbReference type="Pfam" id="PF03466">
    <property type="entry name" value="LysR_substrate"/>
    <property type="match status" value="1"/>
</dbReference>
<sequence length="299" mass="33867">MNLTQLKLFSELARELSFVKVAKLNHISQPAVSVHIKKLEHALGQQLLSRTSQTTQLTPEGLLILEDVREILRLCEQIKSKSNYRQGILEGHIRVAAIHSVGMYELGDFLAGFMKAFPKVCVHLEYRHSEEIYEAITKEQIDLGVVAYPQNRPQIQSIPFSEDELVLVVGNKHRLSRKKSVSIKQLHQEHFIAFGEGIPTRVEIDRLLRSQSIDVDIRMTHNNVFTLKKAVEAEVGLSILPAETIKEEVAKGSLNRIRLSDIDSKRPLAIIHHGSRALSTPAQVFVERLLDDSRKRQQG</sequence>
<dbReference type="EMBL" id="JAKIKT010000004">
    <property type="protein sequence ID" value="MCL2914608.1"/>
    <property type="molecule type" value="Genomic_DNA"/>
</dbReference>
<feature type="domain" description="HTH lysR-type" evidence="5">
    <location>
        <begin position="1"/>
        <end position="58"/>
    </location>
</feature>
<evidence type="ECO:0000256" key="2">
    <source>
        <dbReference type="ARBA" id="ARBA00023015"/>
    </source>
</evidence>
<dbReference type="InterPro" id="IPR000847">
    <property type="entry name" value="LysR_HTH_N"/>
</dbReference>
<keyword evidence="7" id="KW-1185">Reference proteome</keyword>
<organism evidence="6 7">
    <name type="scientific">Shewanella corallii</name>
    <dbReference type="NCBI Taxonomy" id="560080"/>
    <lineage>
        <taxon>Bacteria</taxon>
        <taxon>Pseudomonadati</taxon>
        <taxon>Pseudomonadota</taxon>
        <taxon>Gammaproteobacteria</taxon>
        <taxon>Alteromonadales</taxon>
        <taxon>Shewanellaceae</taxon>
        <taxon>Shewanella</taxon>
    </lineage>
</organism>
<evidence type="ECO:0000256" key="4">
    <source>
        <dbReference type="ARBA" id="ARBA00023163"/>
    </source>
</evidence>
<comment type="similarity">
    <text evidence="1">Belongs to the LysR transcriptional regulatory family.</text>
</comment>
<dbReference type="InterPro" id="IPR036390">
    <property type="entry name" value="WH_DNA-bd_sf"/>
</dbReference>
<keyword evidence="2" id="KW-0805">Transcription regulation</keyword>
<reference evidence="6 7" key="1">
    <citation type="submission" date="2022-01" db="EMBL/GenBank/DDBJ databases">
        <title>Whole genome-based taxonomy of the Shewanellaceae.</title>
        <authorList>
            <person name="Martin-Rodriguez A.J."/>
        </authorList>
    </citation>
    <scope>NUCLEOTIDE SEQUENCE [LARGE SCALE GENOMIC DNA]</scope>
    <source>
        <strain evidence="6 7">DSM 21332</strain>
    </source>
</reference>
<dbReference type="PRINTS" id="PR00039">
    <property type="entry name" value="HTHLYSR"/>
</dbReference>
<evidence type="ECO:0000256" key="3">
    <source>
        <dbReference type="ARBA" id="ARBA00023125"/>
    </source>
</evidence>
<dbReference type="InterPro" id="IPR036388">
    <property type="entry name" value="WH-like_DNA-bd_sf"/>
</dbReference>
<gene>
    <name evidence="6" type="ORF">L2725_12605</name>
</gene>
<dbReference type="SUPFAM" id="SSF46785">
    <property type="entry name" value="Winged helix' DNA-binding domain"/>
    <property type="match status" value="1"/>
</dbReference>
<dbReference type="Gene3D" id="3.40.190.290">
    <property type="match status" value="1"/>
</dbReference>
<protein>
    <submittedName>
        <fullName evidence="6">LysR family transcriptional regulator</fullName>
    </submittedName>
</protein>
<dbReference type="Pfam" id="PF00126">
    <property type="entry name" value="HTH_1"/>
    <property type="match status" value="1"/>
</dbReference>
<keyword evidence="4" id="KW-0804">Transcription</keyword>
<dbReference type="PROSITE" id="PS50931">
    <property type="entry name" value="HTH_LYSR"/>
    <property type="match status" value="1"/>
</dbReference>
<evidence type="ECO:0000313" key="7">
    <source>
        <dbReference type="Proteomes" id="UP001202831"/>
    </source>
</evidence>
<dbReference type="InterPro" id="IPR005119">
    <property type="entry name" value="LysR_subst-bd"/>
</dbReference>
<accession>A0ABT0N820</accession>
<dbReference type="PANTHER" id="PTHR30419">
    <property type="entry name" value="HTH-TYPE TRANSCRIPTIONAL REGULATOR YBHD"/>
    <property type="match status" value="1"/>
</dbReference>
<dbReference type="RefSeq" id="WP_249249285.1">
    <property type="nucleotide sequence ID" value="NZ_JAKIKT010000004.1"/>
</dbReference>
<name>A0ABT0N820_9GAMM</name>
<proteinExistence type="inferred from homology"/>
<dbReference type="InterPro" id="IPR050950">
    <property type="entry name" value="HTH-type_LysR_regulators"/>
</dbReference>